<dbReference type="Proteomes" id="UP000885664">
    <property type="component" value="Unassembled WGS sequence"/>
</dbReference>
<dbReference type="EMBL" id="DSFE01000106">
    <property type="protein sequence ID" value="HEU98211.1"/>
    <property type="molecule type" value="Genomic_DNA"/>
</dbReference>
<proteinExistence type="predicted"/>
<dbReference type="Pfam" id="PF09840">
    <property type="entry name" value="DUF2067"/>
    <property type="match status" value="1"/>
</dbReference>
<name>A0A7C2YK75_9CREN</name>
<protein>
    <submittedName>
        <fullName evidence="1">DUF2067 domain-containing protein</fullName>
    </submittedName>
</protein>
<comment type="caution">
    <text evidence="1">The sequence shown here is derived from an EMBL/GenBank/DDBJ whole genome shotgun (WGS) entry which is preliminary data.</text>
</comment>
<organism evidence="1">
    <name type="scientific">Fervidicoccus fontis</name>
    <dbReference type="NCBI Taxonomy" id="683846"/>
    <lineage>
        <taxon>Archaea</taxon>
        <taxon>Thermoproteota</taxon>
        <taxon>Thermoprotei</taxon>
        <taxon>Fervidicoccales</taxon>
        <taxon>Fervidicoccaceae</taxon>
        <taxon>Fervidicoccus</taxon>
    </lineage>
</organism>
<dbReference type="AlphaFoldDB" id="A0A7C2YK75"/>
<sequence>MVVKRKIAIRIPEGADLEKFLEEVISSISSQEAFYKIKGNVIELKIVGDPISVERSIDAVKKVVSSFIPDVSRGKITVVNLSQSAKTLGVPVPIDSFKVLLKILNVEVDSGKEEVIIHESIERVREIAGNFFANLKASRTMASGKAAELIAVLSTAYEALPDEILEIGKKLEAFKDEGGKAYLAIGWDEALKSIQNELT</sequence>
<gene>
    <name evidence="1" type="ORF">ENO36_05105</name>
</gene>
<accession>A0A7C2YK75</accession>
<reference evidence="1" key="1">
    <citation type="journal article" date="2020" name="mSystems">
        <title>Genome- and Community-Level Interaction Insights into Carbon Utilization and Element Cycling Functions of Hydrothermarchaeota in Hydrothermal Sediment.</title>
        <authorList>
            <person name="Zhou Z."/>
            <person name="Liu Y."/>
            <person name="Xu W."/>
            <person name="Pan J."/>
            <person name="Luo Z.H."/>
            <person name="Li M."/>
        </authorList>
    </citation>
    <scope>NUCLEOTIDE SEQUENCE [LARGE SCALE GENOMIC DNA]</scope>
    <source>
        <strain evidence="1">SpSt-1259</strain>
    </source>
</reference>
<evidence type="ECO:0000313" key="1">
    <source>
        <dbReference type="EMBL" id="HEU98211.1"/>
    </source>
</evidence>
<dbReference type="InterPro" id="IPR019202">
    <property type="entry name" value="DUF2067"/>
</dbReference>